<evidence type="ECO:0000256" key="1">
    <source>
        <dbReference type="SAM" id="MobiDB-lite"/>
    </source>
</evidence>
<dbReference type="EMBL" id="MN740839">
    <property type="protein sequence ID" value="QHU14276.1"/>
    <property type="molecule type" value="Genomic_DNA"/>
</dbReference>
<protein>
    <submittedName>
        <fullName evidence="2">Uncharacterized protein</fullName>
    </submittedName>
</protein>
<organism evidence="2">
    <name type="scientific">viral metagenome</name>
    <dbReference type="NCBI Taxonomy" id="1070528"/>
    <lineage>
        <taxon>unclassified sequences</taxon>
        <taxon>metagenomes</taxon>
        <taxon>organismal metagenomes</taxon>
    </lineage>
</organism>
<dbReference type="AlphaFoldDB" id="A0A6C0KB18"/>
<sequence length="293" mass="33098">MHVHWLVAETNPEHNPRGEGSTKKLDDTGVRRNWKMNLLNAGKPWEGFCQKYSALRDYIAANRLRGTDLVVVTDGRDVLVNRDSADFAKSFRSKFRGGVVFGTEQECCVEVMYEYKPGAFVGKTKAGISRRKPAISGPGWDDGTAPRDKDGLWMRRLHSKVPKHLRNKAAGAFPYLNGGLACGTVKAWKALLKAMGKFDTWEDDQALFTDVMLAKSGLVKLDYNQEFFSNSNVDQGKAGCFYKWDSGKKSYTNTLTKTMPYFIQTPGAKNDFKPFGCYMKLYRNLKKPIHPKR</sequence>
<accession>A0A6C0KB18</accession>
<name>A0A6C0KB18_9ZZZZ</name>
<feature type="region of interest" description="Disordered" evidence="1">
    <location>
        <begin position="1"/>
        <end position="26"/>
    </location>
</feature>
<dbReference type="CDD" id="cd22997">
    <property type="entry name" value="GT_LH"/>
    <property type="match status" value="1"/>
</dbReference>
<reference evidence="2" key="1">
    <citation type="journal article" date="2020" name="Nature">
        <title>Giant virus diversity and host interactions through global metagenomics.</title>
        <authorList>
            <person name="Schulz F."/>
            <person name="Roux S."/>
            <person name="Paez-Espino D."/>
            <person name="Jungbluth S."/>
            <person name="Walsh D.A."/>
            <person name="Denef V.J."/>
            <person name="McMahon K.D."/>
            <person name="Konstantinidis K.T."/>
            <person name="Eloe-Fadrosh E.A."/>
            <person name="Kyrpides N.C."/>
            <person name="Woyke T."/>
        </authorList>
    </citation>
    <scope>NUCLEOTIDE SEQUENCE</scope>
    <source>
        <strain evidence="2">GVMAG-S-1102113-118</strain>
    </source>
</reference>
<feature type="compositionally biased region" description="Basic and acidic residues" evidence="1">
    <location>
        <begin position="11"/>
        <end position="26"/>
    </location>
</feature>
<evidence type="ECO:0000313" key="2">
    <source>
        <dbReference type="EMBL" id="QHU14276.1"/>
    </source>
</evidence>
<proteinExistence type="predicted"/>